<sequence>MPASRILALFLLASSACSHVANYGPVPGDDVADTDEQASTAAGDSDRVDSDAAAPAAAELASPPAHARLEAACAPGGGKAVRIRIGLAAPRCDADPTATELLVFVFQGGPLAPGTYELDDGGGYAFLQSAGPAGARSGRVTITAWDEQAVTGTYALKLPDGGVLSGGFAGPACPGEAACG</sequence>
<evidence type="ECO:0000256" key="2">
    <source>
        <dbReference type="SAM" id="SignalP"/>
    </source>
</evidence>
<protein>
    <recommendedName>
        <fullName evidence="5">Lipoprotein</fullName>
    </recommendedName>
</protein>
<organism evidence="3 4">
    <name type="scientific">Nannocystis exedens</name>
    <dbReference type="NCBI Taxonomy" id="54"/>
    <lineage>
        <taxon>Bacteria</taxon>
        <taxon>Pseudomonadati</taxon>
        <taxon>Myxococcota</taxon>
        <taxon>Polyangia</taxon>
        <taxon>Nannocystales</taxon>
        <taxon>Nannocystaceae</taxon>
        <taxon>Nannocystis</taxon>
    </lineage>
</organism>
<feature type="compositionally biased region" description="Low complexity" evidence="1">
    <location>
        <begin position="51"/>
        <end position="61"/>
    </location>
</feature>
<reference evidence="4" key="1">
    <citation type="submission" date="2016-10" db="EMBL/GenBank/DDBJ databases">
        <authorList>
            <person name="Varghese N."/>
            <person name="Submissions S."/>
        </authorList>
    </citation>
    <scope>NUCLEOTIDE SEQUENCE [LARGE SCALE GENOMIC DNA]</scope>
    <source>
        <strain evidence="4">ATCC 25963</strain>
    </source>
</reference>
<evidence type="ECO:0008006" key="5">
    <source>
        <dbReference type="Google" id="ProtNLM"/>
    </source>
</evidence>
<dbReference type="EMBL" id="FOMX01000173">
    <property type="protein sequence ID" value="SFF51474.1"/>
    <property type="molecule type" value="Genomic_DNA"/>
</dbReference>
<evidence type="ECO:0000313" key="3">
    <source>
        <dbReference type="EMBL" id="SFF51474.1"/>
    </source>
</evidence>
<keyword evidence="4" id="KW-1185">Reference proteome</keyword>
<evidence type="ECO:0000256" key="1">
    <source>
        <dbReference type="SAM" id="MobiDB-lite"/>
    </source>
</evidence>
<dbReference type="PROSITE" id="PS51257">
    <property type="entry name" value="PROKAR_LIPOPROTEIN"/>
    <property type="match status" value="1"/>
</dbReference>
<proteinExistence type="predicted"/>
<feature type="chain" id="PRO_5011664229" description="Lipoprotein" evidence="2">
    <location>
        <begin position="21"/>
        <end position="180"/>
    </location>
</feature>
<gene>
    <name evidence="3" type="ORF">SAMN02745121_09256</name>
</gene>
<keyword evidence="2" id="KW-0732">Signal</keyword>
<feature type="signal peptide" evidence="2">
    <location>
        <begin position="1"/>
        <end position="20"/>
    </location>
</feature>
<dbReference type="Proteomes" id="UP000199400">
    <property type="component" value="Unassembled WGS sequence"/>
</dbReference>
<dbReference type="RefSeq" id="WP_096332395.1">
    <property type="nucleotide sequence ID" value="NZ_FOMX01000173.1"/>
</dbReference>
<accession>A0A1I2JAC8</accession>
<feature type="region of interest" description="Disordered" evidence="1">
    <location>
        <begin position="28"/>
        <end position="61"/>
    </location>
</feature>
<dbReference type="AlphaFoldDB" id="A0A1I2JAC8"/>
<name>A0A1I2JAC8_9BACT</name>
<evidence type="ECO:0000313" key="4">
    <source>
        <dbReference type="Proteomes" id="UP000199400"/>
    </source>
</evidence>